<dbReference type="AlphaFoldDB" id="A0A147BUW4"/>
<evidence type="ECO:0000313" key="1">
    <source>
        <dbReference type="EMBL" id="JAR94609.1"/>
    </source>
</evidence>
<protein>
    <submittedName>
        <fullName evidence="1">Putative secreted protein</fullName>
    </submittedName>
</protein>
<proteinExistence type="predicted"/>
<name>A0A147BUW4_IXORI</name>
<reference evidence="1" key="1">
    <citation type="journal article" date="2018" name="PLoS Negl. Trop. Dis.">
        <title>Sialome diversity of ticks revealed by RNAseq of single tick salivary glands.</title>
        <authorList>
            <person name="Perner J."/>
            <person name="Kropackova S."/>
            <person name="Kopacek P."/>
            <person name="Ribeiro J.M."/>
        </authorList>
    </citation>
    <scope>NUCLEOTIDE SEQUENCE</scope>
    <source>
        <strain evidence="1">Siblings of single egg batch collected in Ceske Budejovice</strain>
        <tissue evidence="1">Salivary glands</tissue>
    </source>
</reference>
<dbReference type="EMBL" id="GEGO01000795">
    <property type="protein sequence ID" value="JAR94609.1"/>
    <property type="molecule type" value="Transcribed_RNA"/>
</dbReference>
<organism evidence="1">
    <name type="scientific">Ixodes ricinus</name>
    <name type="common">Common tick</name>
    <name type="synonym">Acarus ricinus</name>
    <dbReference type="NCBI Taxonomy" id="34613"/>
    <lineage>
        <taxon>Eukaryota</taxon>
        <taxon>Metazoa</taxon>
        <taxon>Ecdysozoa</taxon>
        <taxon>Arthropoda</taxon>
        <taxon>Chelicerata</taxon>
        <taxon>Arachnida</taxon>
        <taxon>Acari</taxon>
        <taxon>Parasitiformes</taxon>
        <taxon>Ixodida</taxon>
        <taxon>Ixodoidea</taxon>
        <taxon>Ixodidae</taxon>
        <taxon>Ixodinae</taxon>
        <taxon>Ixodes</taxon>
    </lineage>
</organism>
<sequence>MRWSRFCHTGMSDRRVLAFFSCIVASLVLCTVCATVTNSPPYKRCSLLACLLYQGITSIVDAHLVTFEIFL</sequence>
<accession>A0A147BUW4</accession>